<comment type="caution">
    <text evidence="2">The sequence shown here is derived from an EMBL/GenBank/DDBJ whole genome shotgun (WGS) entry which is preliminary data.</text>
</comment>
<organism evidence="2 3">
    <name type="scientific">Cirrhinus molitorella</name>
    <name type="common">mud carp</name>
    <dbReference type="NCBI Taxonomy" id="172907"/>
    <lineage>
        <taxon>Eukaryota</taxon>
        <taxon>Metazoa</taxon>
        <taxon>Chordata</taxon>
        <taxon>Craniata</taxon>
        <taxon>Vertebrata</taxon>
        <taxon>Euteleostomi</taxon>
        <taxon>Actinopterygii</taxon>
        <taxon>Neopterygii</taxon>
        <taxon>Teleostei</taxon>
        <taxon>Ostariophysi</taxon>
        <taxon>Cypriniformes</taxon>
        <taxon>Cyprinidae</taxon>
        <taxon>Labeoninae</taxon>
        <taxon>Labeonini</taxon>
        <taxon>Cirrhinus</taxon>
    </lineage>
</organism>
<feature type="region of interest" description="Disordered" evidence="1">
    <location>
        <begin position="111"/>
        <end position="133"/>
    </location>
</feature>
<gene>
    <name evidence="2" type="ORF">Q8A67_019913</name>
</gene>
<evidence type="ECO:0000256" key="1">
    <source>
        <dbReference type="SAM" id="MobiDB-lite"/>
    </source>
</evidence>
<sequence>MPLLLCCEPDRLNESNFFADRMAVKMTAWRMKVQDRGTAPVMGLLSQDKIHGFVFRRGNSTAIAKGRKSRSDAFRLSRSFPSCLLCLSAAPQLEVMPRDVVLSASGSLWTSQREKDTGREGRNGGEMMDLLSS</sequence>
<proteinExistence type="predicted"/>
<keyword evidence="3" id="KW-1185">Reference proteome</keyword>
<evidence type="ECO:0000313" key="2">
    <source>
        <dbReference type="EMBL" id="KAK2879122.1"/>
    </source>
</evidence>
<feature type="compositionally biased region" description="Basic and acidic residues" evidence="1">
    <location>
        <begin position="112"/>
        <end position="123"/>
    </location>
</feature>
<dbReference type="AlphaFoldDB" id="A0AA88PES0"/>
<name>A0AA88PES0_9TELE</name>
<accession>A0AA88PES0</accession>
<reference evidence="2" key="1">
    <citation type="submission" date="2023-08" db="EMBL/GenBank/DDBJ databases">
        <title>Chromosome-level Genome Assembly of mud carp (Cirrhinus molitorella).</title>
        <authorList>
            <person name="Liu H."/>
        </authorList>
    </citation>
    <scope>NUCLEOTIDE SEQUENCE</scope>
    <source>
        <strain evidence="2">Prfri</strain>
        <tissue evidence="2">Muscle</tissue>
    </source>
</reference>
<dbReference type="EMBL" id="JAUYZG010000019">
    <property type="protein sequence ID" value="KAK2879122.1"/>
    <property type="molecule type" value="Genomic_DNA"/>
</dbReference>
<protein>
    <submittedName>
        <fullName evidence="2">Uncharacterized protein</fullName>
    </submittedName>
</protein>
<evidence type="ECO:0000313" key="3">
    <source>
        <dbReference type="Proteomes" id="UP001187343"/>
    </source>
</evidence>
<dbReference type="Proteomes" id="UP001187343">
    <property type="component" value="Unassembled WGS sequence"/>
</dbReference>